<sequence>WPWTALAMKWGSYKYRFVPWMWLNILKNQRRVPQAPQRHGAEKRLSSDLHLDIKLKLRCTVQCLFLTHLQRHGLVMYLFIRCLHPICSSLHTLHFHGERHIMGRHISEEPGRPVEVMRASLGFAVERAASSVPGAGTGVFVTGGAVPAHALVCLYPGTVYQKFEPVLFQSLGNPFMFCCLDGVLVDGRDRGLSRIVYR</sequence>
<protein>
    <submittedName>
        <fullName evidence="1">Uncharacterized protein</fullName>
    </submittedName>
</protein>
<dbReference type="Ensembl" id="ENSPMAT00000009941.1">
    <property type="protein sequence ID" value="ENSPMAP00000009898.1"/>
    <property type="gene ID" value="ENSPMAG00000008993.1"/>
</dbReference>
<dbReference type="InterPro" id="IPR040415">
    <property type="entry name" value="SETD9"/>
</dbReference>
<dbReference type="GeneTree" id="ENSGT01010000224694"/>
<evidence type="ECO:0000313" key="1">
    <source>
        <dbReference type="Ensembl" id="ENSPMAP00000009898.1"/>
    </source>
</evidence>
<reference evidence="1" key="2">
    <citation type="submission" date="2025-09" db="UniProtKB">
        <authorList>
            <consortium name="Ensembl"/>
        </authorList>
    </citation>
    <scope>IDENTIFICATION</scope>
</reference>
<proteinExistence type="predicted"/>
<dbReference type="PANTHER" id="PTHR33524:SF2">
    <property type="entry name" value="SET DOMAIN-CONTAINING PROTEIN 9"/>
    <property type="match status" value="1"/>
</dbReference>
<reference evidence="1" key="1">
    <citation type="submission" date="2025-08" db="UniProtKB">
        <authorList>
            <consortium name="Ensembl"/>
        </authorList>
    </citation>
    <scope>IDENTIFICATION</scope>
</reference>
<organism evidence="1">
    <name type="scientific">Petromyzon marinus</name>
    <name type="common">Sea lamprey</name>
    <dbReference type="NCBI Taxonomy" id="7757"/>
    <lineage>
        <taxon>Eukaryota</taxon>
        <taxon>Metazoa</taxon>
        <taxon>Chordata</taxon>
        <taxon>Craniata</taxon>
        <taxon>Vertebrata</taxon>
        <taxon>Cyclostomata</taxon>
        <taxon>Hyperoartia</taxon>
        <taxon>Petromyzontiformes</taxon>
        <taxon>Petromyzontidae</taxon>
        <taxon>Petromyzon</taxon>
    </lineage>
</organism>
<dbReference type="AlphaFoldDB" id="S4RXF7"/>
<dbReference type="PANTHER" id="PTHR33524">
    <property type="entry name" value="C5ORF35"/>
    <property type="match status" value="1"/>
</dbReference>
<dbReference type="HOGENOM" id="CLU_1526640_0_0_1"/>
<name>S4RXF7_PETMA</name>
<accession>S4RXF7</accession>